<organism evidence="1 2">
    <name type="scientific">Phyllosticta capitalensis</name>
    <dbReference type="NCBI Taxonomy" id="121624"/>
    <lineage>
        <taxon>Eukaryota</taxon>
        <taxon>Fungi</taxon>
        <taxon>Dikarya</taxon>
        <taxon>Ascomycota</taxon>
        <taxon>Pezizomycotina</taxon>
        <taxon>Dothideomycetes</taxon>
        <taxon>Dothideomycetes incertae sedis</taxon>
        <taxon>Botryosphaeriales</taxon>
        <taxon>Phyllostictaceae</taxon>
        <taxon>Phyllosticta</taxon>
    </lineage>
</organism>
<protein>
    <submittedName>
        <fullName evidence="1">Uncharacterized protein</fullName>
    </submittedName>
</protein>
<keyword evidence="2" id="KW-1185">Reference proteome</keyword>
<evidence type="ECO:0000313" key="1">
    <source>
        <dbReference type="EMBL" id="KAK8224919.1"/>
    </source>
</evidence>
<comment type="caution">
    <text evidence="1">The sequence shown here is derived from an EMBL/GenBank/DDBJ whole genome shotgun (WGS) entry which is preliminary data.</text>
</comment>
<reference evidence="1 2" key="1">
    <citation type="submission" date="2024-04" db="EMBL/GenBank/DDBJ databases">
        <title>Phyllosticta paracitricarpa is synonymous to the EU quarantine fungus P. citricarpa based on phylogenomic analyses.</title>
        <authorList>
            <consortium name="Lawrence Berkeley National Laboratory"/>
            <person name="Van Ingen-Buijs V.A."/>
            <person name="Van Westerhoven A.C."/>
            <person name="Haridas S."/>
            <person name="Skiadas P."/>
            <person name="Martin F."/>
            <person name="Groenewald J.Z."/>
            <person name="Crous P.W."/>
            <person name="Seidl M.F."/>
        </authorList>
    </citation>
    <scope>NUCLEOTIDE SEQUENCE [LARGE SCALE GENOMIC DNA]</scope>
    <source>
        <strain evidence="1 2">CBS 123374</strain>
    </source>
</reference>
<dbReference type="Proteomes" id="UP001492380">
    <property type="component" value="Unassembled WGS sequence"/>
</dbReference>
<accession>A0ABR1YBW9</accession>
<gene>
    <name evidence="1" type="ORF">HDK90DRAFT_95363</name>
</gene>
<name>A0ABR1YBW9_9PEZI</name>
<sequence>MGPAASSQHQARARFGPGRTLLLAPHRLANQPNVVAGQSTIARSTRACAKGPHPRGISNGTVAAGQGIQAYEHQEAGKRTVEPSQDPERRSSFLLHSLSLRGHHPTSSTLTKGSVRLSLRLRPAISHHRYLGALIPNVTRAQHLLHFSSPSSSPSFNNQEATRPRRLRLLVLHALQLSLYASKTSLDKLASLPRASQSTWVTPTPEYRAHLSGANPTAATTSSTCVCFCYCSITTSRALLTITTARTPLTIMTLRNPQGGYVCDGRHDSRLHELRHCRLDWLDFFAHTLLISMTLRYACYVSLTSCIQKLLAGVRYLAGQRFWNSSPPLWLVWTEKHPPVDSRRRPLSSLFNLSSALWQMRTLNAQHGRRPPSNTVQRSVKCALDLPSKLVRFWRCLCNRTSDSKAV</sequence>
<proteinExistence type="predicted"/>
<evidence type="ECO:0000313" key="2">
    <source>
        <dbReference type="Proteomes" id="UP001492380"/>
    </source>
</evidence>
<dbReference type="EMBL" id="JBBWRZ010000012">
    <property type="protein sequence ID" value="KAK8224919.1"/>
    <property type="molecule type" value="Genomic_DNA"/>
</dbReference>